<dbReference type="AlphaFoldDB" id="A0A0P0GTI5"/>
<dbReference type="GO" id="GO:0044550">
    <property type="term" value="P:secondary metabolite biosynthetic process"/>
    <property type="evidence" value="ECO:0007669"/>
    <property type="project" value="TreeGrafter"/>
</dbReference>
<dbReference type="EC" id="2.3.1.180" evidence="5"/>
<dbReference type="Pfam" id="PF08545">
    <property type="entry name" value="ACP_syn_III"/>
    <property type="match status" value="1"/>
</dbReference>
<dbReference type="Proteomes" id="UP000061809">
    <property type="component" value="Chromosome"/>
</dbReference>
<evidence type="ECO:0000313" key="5">
    <source>
        <dbReference type="EMBL" id="ALJ61590.1"/>
    </source>
</evidence>
<dbReference type="Proteomes" id="UP000325055">
    <property type="component" value="Unassembled WGS sequence"/>
</dbReference>
<evidence type="ECO:0000313" key="7">
    <source>
        <dbReference type="Proteomes" id="UP000061809"/>
    </source>
</evidence>
<reference evidence="6 8" key="2">
    <citation type="journal article" date="2019" name="Nat. Med.">
        <title>A library of human gut bacterial isolates paired with longitudinal multiomics data enables mechanistic microbiome research.</title>
        <authorList>
            <person name="Poyet M."/>
            <person name="Groussin M."/>
            <person name="Gibbons S.M."/>
            <person name="Avila-Pacheco J."/>
            <person name="Jiang X."/>
            <person name="Kearney S.M."/>
            <person name="Perrotta A.R."/>
            <person name="Berdy B."/>
            <person name="Zhao S."/>
            <person name="Lieberman T.D."/>
            <person name="Swanson P.K."/>
            <person name="Smith M."/>
            <person name="Roesemann S."/>
            <person name="Alexander J.E."/>
            <person name="Rich S.A."/>
            <person name="Livny J."/>
            <person name="Vlamakis H."/>
            <person name="Clish C."/>
            <person name="Bullock K."/>
            <person name="Deik A."/>
            <person name="Scott J."/>
            <person name="Pierce K.A."/>
            <person name="Xavier R.J."/>
            <person name="Alm E.J."/>
        </authorList>
    </citation>
    <scope>NUCLEOTIDE SEQUENCE [LARGE SCALE GENOMIC DNA]</scope>
    <source>
        <strain evidence="6 8">BIOML-A7</strain>
    </source>
</reference>
<dbReference type="Pfam" id="PF08541">
    <property type="entry name" value="ACP_syn_III_C"/>
    <property type="match status" value="1"/>
</dbReference>
<dbReference type="SUPFAM" id="SSF53901">
    <property type="entry name" value="Thiolase-like"/>
    <property type="match status" value="1"/>
</dbReference>
<dbReference type="EMBL" id="VVYW01000004">
    <property type="protein sequence ID" value="KAA5410240.1"/>
    <property type="molecule type" value="Genomic_DNA"/>
</dbReference>
<proteinExistence type="predicted"/>
<dbReference type="InterPro" id="IPR013751">
    <property type="entry name" value="ACP_syn_III_N"/>
</dbReference>
<dbReference type="PANTHER" id="PTHR34069:SF2">
    <property type="entry name" value="BETA-KETOACYL-[ACYL-CARRIER-PROTEIN] SYNTHASE III"/>
    <property type="match status" value="1"/>
</dbReference>
<dbReference type="GO" id="GO:0004315">
    <property type="term" value="F:3-oxoacyl-[acyl-carrier-protein] synthase activity"/>
    <property type="evidence" value="ECO:0007669"/>
    <property type="project" value="InterPro"/>
</dbReference>
<accession>A0A0P0GTI5</accession>
<evidence type="ECO:0000256" key="2">
    <source>
        <dbReference type="ARBA" id="ARBA00023315"/>
    </source>
</evidence>
<name>A0A0P0GTI5_9BACE</name>
<evidence type="ECO:0000259" key="4">
    <source>
        <dbReference type="Pfam" id="PF08545"/>
    </source>
</evidence>
<keyword evidence="2 5" id="KW-0012">Acyltransferase</keyword>
<dbReference type="GO" id="GO:0033818">
    <property type="term" value="F:beta-ketoacyl-acyl-carrier-protein synthase III activity"/>
    <property type="evidence" value="ECO:0007669"/>
    <property type="project" value="UniProtKB-EC"/>
</dbReference>
<dbReference type="GO" id="GO:0006633">
    <property type="term" value="P:fatty acid biosynthetic process"/>
    <property type="evidence" value="ECO:0007669"/>
    <property type="project" value="InterPro"/>
</dbReference>
<dbReference type="EMBL" id="CP012801">
    <property type="protein sequence ID" value="ALJ61590.1"/>
    <property type="molecule type" value="Genomic_DNA"/>
</dbReference>
<sequence>MAFFNFKNIKVAGVACAVPSNEVKTESYKPLFGDVEVDKFMAMTGVRASRRTSEYQTCSDLGYRAAKELLKKNGISSEEIGALLFVSHSPDYRRPSTAFVLQYRLGIPKEAVCYDISLGCSSLVVGMQTIASIMTTSDIKRALVVVGDTAGKSVYPTDKSSAMLFGEAGAVMLLEKTDNESDEITALLRSDGSGYRYMIVPGGGYRNLHANEEVVMCEDGNERTLMNSFIQGTSVFTFTIFDVPRLIKDFFAQTGTTSDSYDCFAFHQANLYILKQIAKKSGIDFDKIPISLDRYGNTSGASAIVSLCDRYGNNNEHKVIKVMTCGFGIGISLGATSFEINTDDILPIFEDDEIFEEGLITNPNQLYEKK</sequence>
<evidence type="ECO:0000256" key="1">
    <source>
        <dbReference type="ARBA" id="ARBA00022679"/>
    </source>
</evidence>
<evidence type="ECO:0000313" key="6">
    <source>
        <dbReference type="EMBL" id="KAA5410240.1"/>
    </source>
</evidence>
<dbReference type="PANTHER" id="PTHR34069">
    <property type="entry name" value="3-OXOACYL-[ACYL-CARRIER-PROTEIN] SYNTHASE 3"/>
    <property type="match status" value="1"/>
</dbReference>
<dbReference type="InterPro" id="IPR013747">
    <property type="entry name" value="ACP_syn_III_C"/>
</dbReference>
<dbReference type="Gene3D" id="3.40.47.10">
    <property type="match status" value="1"/>
</dbReference>
<dbReference type="KEGG" id="bcel:BcellWH2_04373"/>
<dbReference type="PATRIC" id="fig|246787.4.peg.4516"/>
<feature type="domain" description="Beta-ketoacyl-[acyl-carrier-protein] synthase III N-terminal" evidence="4">
    <location>
        <begin position="114"/>
        <end position="192"/>
    </location>
</feature>
<feature type="domain" description="Beta-ketoacyl-[acyl-carrier-protein] synthase III C-terminal" evidence="3">
    <location>
        <begin position="252"/>
        <end position="339"/>
    </location>
</feature>
<protein>
    <submittedName>
        <fullName evidence="5">3-oxoacyl-[acyl-carrier-protein] synthase 3</fullName>
        <ecNumber evidence="5">2.3.1.180</ecNumber>
    </submittedName>
    <submittedName>
        <fullName evidence="6">Ketoacyl-ACP synthase III</fullName>
    </submittedName>
</protein>
<evidence type="ECO:0000259" key="3">
    <source>
        <dbReference type="Pfam" id="PF08541"/>
    </source>
</evidence>
<evidence type="ECO:0000313" key="8">
    <source>
        <dbReference type="Proteomes" id="UP000325055"/>
    </source>
</evidence>
<reference evidence="5 7" key="1">
    <citation type="journal article" date="2015" name="Science">
        <title>Genetic determinants of in vivo fitness and diet responsiveness in multiple human gut Bacteroides.</title>
        <authorList>
            <person name="Wu M."/>
            <person name="McNulty N.P."/>
            <person name="Rodionov D.A."/>
            <person name="Khoroshkin M.S."/>
            <person name="Griffin N.W."/>
            <person name="Cheng J."/>
            <person name="Latreille P."/>
            <person name="Kerstetter R.A."/>
            <person name="Terrapon N."/>
            <person name="Henrissat B."/>
            <person name="Osterman A.L."/>
            <person name="Gordon J.I."/>
        </authorList>
    </citation>
    <scope>NUCLEOTIDE SEQUENCE [LARGE SCALE GENOMIC DNA]</scope>
    <source>
        <strain evidence="5 7">WH2</strain>
    </source>
</reference>
<dbReference type="CDD" id="cd00830">
    <property type="entry name" value="KAS_III"/>
    <property type="match status" value="1"/>
</dbReference>
<organism evidence="5 7">
    <name type="scientific">Bacteroides cellulosilyticus</name>
    <dbReference type="NCBI Taxonomy" id="246787"/>
    <lineage>
        <taxon>Bacteria</taxon>
        <taxon>Pseudomonadati</taxon>
        <taxon>Bacteroidota</taxon>
        <taxon>Bacteroidia</taxon>
        <taxon>Bacteroidales</taxon>
        <taxon>Bacteroidaceae</taxon>
        <taxon>Bacteroides</taxon>
    </lineage>
</organism>
<dbReference type="RefSeq" id="WP_029428693.1">
    <property type="nucleotide sequence ID" value="NZ_CP012801.1"/>
</dbReference>
<gene>
    <name evidence="5" type="primary">fabH_4</name>
    <name evidence="5" type="ORF">BcellWH2_04373</name>
    <name evidence="6" type="ORF">F2Y86_05960</name>
</gene>
<keyword evidence="1 5" id="KW-0808">Transferase</keyword>
<dbReference type="InterPro" id="IPR016039">
    <property type="entry name" value="Thiolase-like"/>
</dbReference>